<reference evidence="1 2" key="1">
    <citation type="submission" date="2024-09" db="EMBL/GenBank/DDBJ databases">
        <authorList>
            <person name="Sun Q."/>
            <person name="Mori K."/>
        </authorList>
    </citation>
    <scope>NUCLEOTIDE SEQUENCE [LARGE SCALE GENOMIC DNA]</scope>
    <source>
        <strain evidence="1 2">TBRC 3947</strain>
    </source>
</reference>
<keyword evidence="2" id="KW-1185">Reference proteome</keyword>
<evidence type="ECO:0000313" key="1">
    <source>
        <dbReference type="EMBL" id="MFC0530412.1"/>
    </source>
</evidence>
<gene>
    <name evidence="1" type="ORF">ACFFIA_22360</name>
</gene>
<evidence type="ECO:0008006" key="3">
    <source>
        <dbReference type="Google" id="ProtNLM"/>
    </source>
</evidence>
<dbReference type="RefSeq" id="WP_377253571.1">
    <property type="nucleotide sequence ID" value="NZ_JBHLUH010000046.1"/>
</dbReference>
<evidence type="ECO:0000313" key="2">
    <source>
        <dbReference type="Proteomes" id="UP001589867"/>
    </source>
</evidence>
<dbReference type="Proteomes" id="UP001589867">
    <property type="component" value="Unassembled WGS sequence"/>
</dbReference>
<dbReference type="EMBL" id="JBHLUH010000046">
    <property type="protein sequence ID" value="MFC0530412.1"/>
    <property type="molecule type" value="Genomic_DNA"/>
</dbReference>
<protein>
    <recommendedName>
        <fullName evidence="3">MFS transporter</fullName>
    </recommendedName>
</protein>
<name>A0ABV6M6T1_9ACTN</name>
<accession>A0ABV6M6T1</accession>
<organism evidence="1 2">
    <name type="scientific">Phytohabitans kaempferiae</name>
    <dbReference type="NCBI Taxonomy" id="1620943"/>
    <lineage>
        <taxon>Bacteria</taxon>
        <taxon>Bacillati</taxon>
        <taxon>Actinomycetota</taxon>
        <taxon>Actinomycetes</taxon>
        <taxon>Micromonosporales</taxon>
        <taxon>Micromonosporaceae</taxon>
    </lineage>
</organism>
<sequence>MSAAGTKAEKSRPAGHARAYFANAFRQRDLWLLTATSGLTPNAIAYACAEVSILAGVVQARAGAVSGLLLALWAGGSVTG</sequence>
<comment type="caution">
    <text evidence="1">The sequence shown here is derived from an EMBL/GenBank/DDBJ whole genome shotgun (WGS) entry which is preliminary data.</text>
</comment>
<proteinExistence type="predicted"/>